<dbReference type="STRING" id="4829.A0A168NML1"/>
<evidence type="ECO:0000256" key="4">
    <source>
        <dbReference type="ARBA" id="ARBA00022777"/>
    </source>
</evidence>
<dbReference type="GO" id="GO:0007032">
    <property type="term" value="P:endosome organization"/>
    <property type="evidence" value="ECO:0007669"/>
    <property type="project" value="TreeGrafter"/>
</dbReference>
<feature type="region of interest" description="Disordered" evidence="8">
    <location>
        <begin position="200"/>
        <end position="236"/>
    </location>
</feature>
<evidence type="ECO:0000256" key="6">
    <source>
        <dbReference type="ARBA" id="ARBA00023136"/>
    </source>
</evidence>
<keyword evidence="3 7" id="KW-0547">Nucleotide-binding</keyword>
<dbReference type="EMBL" id="LT553433">
    <property type="protein sequence ID" value="SAM00842.1"/>
    <property type="molecule type" value="Genomic_DNA"/>
</dbReference>
<organism evidence="10">
    <name type="scientific">Absidia glauca</name>
    <name type="common">Pin mould</name>
    <dbReference type="NCBI Taxonomy" id="4829"/>
    <lineage>
        <taxon>Eukaryota</taxon>
        <taxon>Fungi</taxon>
        <taxon>Fungi incertae sedis</taxon>
        <taxon>Mucoromycota</taxon>
        <taxon>Mucoromycotina</taxon>
        <taxon>Mucoromycetes</taxon>
        <taxon>Mucorales</taxon>
        <taxon>Cunninghamellaceae</taxon>
        <taxon>Absidia</taxon>
    </lineage>
</organism>
<dbReference type="Pfam" id="PF00454">
    <property type="entry name" value="PI3_PI4_kinase"/>
    <property type="match status" value="1"/>
</dbReference>
<feature type="compositionally biased region" description="Basic and acidic residues" evidence="8">
    <location>
        <begin position="735"/>
        <end position="744"/>
    </location>
</feature>
<dbReference type="GO" id="GO:0004430">
    <property type="term" value="F:1-phosphatidylinositol 4-kinase activity"/>
    <property type="evidence" value="ECO:0007669"/>
    <property type="project" value="UniProtKB-UniRule"/>
</dbReference>
<dbReference type="OMA" id="DPVFTWC"/>
<dbReference type="PANTHER" id="PTHR12865:SF1">
    <property type="entry name" value="PHOSPHATIDYLINOSITOL 4-KINASE TYPE 2"/>
    <property type="match status" value="1"/>
</dbReference>
<feature type="region of interest" description="Disordered" evidence="8">
    <location>
        <begin position="708"/>
        <end position="813"/>
    </location>
</feature>
<dbReference type="InterPro" id="IPR039756">
    <property type="entry name" value="Lsb6/PI4K2"/>
</dbReference>
<evidence type="ECO:0000313" key="11">
    <source>
        <dbReference type="Proteomes" id="UP000078561"/>
    </source>
</evidence>
<dbReference type="InterPro" id="IPR000403">
    <property type="entry name" value="PI3/4_kinase_cat_dom"/>
</dbReference>
<dbReference type="AlphaFoldDB" id="A0A168NML1"/>
<evidence type="ECO:0000256" key="2">
    <source>
        <dbReference type="ARBA" id="ARBA00022679"/>
    </source>
</evidence>
<comment type="cofactor">
    <cofactor evidence="7">
        <name>Mg(2+)</name>
        <dbReference type="ChEBI" id="CHEBI:18420"/>
    </cofactor>
    <cofactor evidence="7">
        <name>Mn(2+)</name>
        <dbReference type="ChEBI" id="CHEBI:29035"/>
    </cofactor>
</comment>
<evidence type="ECO:0000259" key="9">
    <source>
        <dbReference type="PROSITE" id="PS50290"/>
    </source>
</evidence>
<gene>
    <name evidence="10" type="primary">ABSGL_06568.1 scaffold 8461</name>
</gene>
<dbReference type="InterPro" id="IPR018936">
    <property type="entry name" value="PI3/4_kinase_CS"/>
</dbReference>
<comment type="subcellular location">
    <subcellularLocation>
        <location evidence="7">Cell membrane</location>
        <topology evidence="7">Peripheral membrane protein</topology>
    </subcellularLocation>
    <subcellularLocation>
        <location evidence="7">Vacuole membrane</location>
        <topology evidence="7">Peripheral membrane protein</topology>
    </subcellularLocation>
</comment>
<dbReference type="GO" id="GO:0007030">
    <property type="term" value="P:Golgi organization"/>
    <property type="evidence" value="ECO:0007669"/>
    <property type="project" value="TreeGrafter"/>
</dbReference>
<dbReference type="GO" id="GO:0046854">
    <property type="term" value="P:phosphatidylinositol phosphate biosynthetic process"/>
    <property type="evidence" value="ECO:0007669"/>
    <property type="project" value="UniProtKB-UniRule"/>
</dbReference>
<feature type="domain" description="PI3K/PI4K catalytic" evidence="9">
    <location>
        <begin position="268"/>
        <end position="692"/>
    </location>
</feature>
<evidence type="ECO:0000256" key="1">
    <source>
        <dbReference type="ARBA" id="ARBA00022475"/>
    </source>
</evidence>
<dbReference type="FunCoup" id="A0A168NML1">
    <property type="interactions" value="215"/>
</dbReference>
<evidence type="ECO:0000256" key="3">
    <source>
        <dbReference type="ARBA" id="ARBA00022741"/>
    </source>
</evidence>
<keyword evidence="5 7" id="KW-0067">ATP-binding</keyword>
<dbReference type="GO" id="GO:0005768">
    <property type="term" value="C:endosome"/>
    <property type="evidence" value="ECO:0007669"/>
    <property type="project" value="UniProtKB-UniRule"/>
</dbReference>
<dbReference type="GO" id="GO:0005802">
    <property type="term" value="C:trans-Golgi network"/>
    <property type="evidence" value="ECO:0007669"/>
    <property type="project" value="TreeGrafter"/>
</dbReference>
<keyword evidence="4 7" id="KW-0418">Kinase</keyword>
<keyword evidence="11" id="KW-1185">Reference proteome</keyword>
<feature type="compositionally biased region" description="Basic residues" evidence="8">
    <location>
        <begin position="745"/>
        <end position="756"/>
    </location>
</feature>
<dbReference type="PANTHER" id="PTHR12865">
    <property type="entry name" value="PHOSPHATIDYLINOSITOL 4-KINASE TYPE-II"/>
    <property type="match status" value="1"/>
</dbReference>
<dbReference type="GO" id="GO:0005524">
    <property type="term" value="F:ATP binding"/>
    <property type="evidence" value="ECO:0007669"/>
    <property type="project" value="UniProtKB-UniRule"/>
</dbReference>
<feature type="region of interest" description="Disordered" evidence="8">
    <location>
        <begin position="87"/>
        <end position="107"/>
    </location>
</feature>
<dbReference type="Proteomes" id="UP000078561">
    <property type="component" value="Unassembled WGS sequence"/>
</dbReference>
<name>A0A168NML1_ABSGL</name>
<dbReference type="GO" id="GO:0000329">
    <property type="term" value="C:fungal-type vacuole membrane"/>
    <property type="evidence" value="ECO:0007669"/>
    <property type="project" value="TreeGrafter"/>
</dbReference>
<dbReference type="PROSITE" id="PS00916">
    <property type="entry name" value="PI3_4_KINASE_2"/>
    <property type="match status" value="1"/>
</dbReference>
<keyword evidence="1 7" id="KW-1003">Cell membrane</keyword>
<feature type="compositionally biased region" description="Polar residues" evidence="8">
    <location>
        <begin position="87"/>
        <end position="100"/>
    </location>
</feature>
<keyword evidence="6" id="KW-0472">Membrane</keyword>
<dbReference type="OrthoDB" id="3349449at2759"/>
<dbReference type="InParanoid" id="A0A168NML1"/>
<accession>A0A168NML1</accession>
<feature type="compositionally biased region" description="Basic residues" evidence="8">
    <location>
        <begin position="200"/>
        <end position="213"/>
    </location>
</feature>
<comment type="similarity">
    <text evidence="7">Belongs to the PI3/PI4-kinase family.</text>
</comment>
<reference evidence="10" key="1">
    <citation type="submission" date="2016-04" db="EMBL/GenBank/DDBJ databases">
        <authorList>
            <person name="Evans L.H."/>
            <person name="Alamgir A."/>
            <person name="Owens N."/>
            <person name="Weber N.D."/>
            <person name="Virtaneva K."/>
            <person name="Barbian K."/>
            <person name="Babar A."/>
            <person name="Rosenke K."/>
        </authorList>
    </citation>
    <scope>NUCLEOTIDE SEQUENCE [LARGE SCALE GENOMIC DNA]</scope>
    <source>
        <strain evidence="10">CBS 101.48</strain>
    </source>
</reference>
<dbReference type="EC" id="2.7.1.67" evidence="7"/>
<evidence type="ECO:0000256" key="5">
    <source>
        <dbReference type="ARBA" id="ARBA00022840"/>
    </source>
</evidence>
<evidence type="ECO:0000313" key="10">
    <source>
        <dbReference type="EMBL" id="SAM00842.1"/>
    </source>
</evidence>
<dbReference type="PROSITE" id="PS50290">
    <property type="entry name" value="PI3_4_KINASE_3"/>
    <property type="match status" value="1"/>
</dbReference>
<comment type="catalytic activity">
    <reaction evidence="7">
        <text>a 1,2-diacyl-sn-glycero-3-phospho-(1D-myo-inositol) + ATP = a 1,2-diacyl-sn-glycero-3-phospho-(1D-myo-inositol 4-phosphate) + ADP + H(+)</text>
        <dbReference type="Rhea" id="RHEA:19877"/>
        <dbReference type="ChEBI" id="CHEBI:15378"/>
        <dbReference type="ChEBI" id="CHEBI:30616"/>
        <dbReference type="ChEBI" id="CHEBI:57880"/>
        <dbReference type="ChEBI" id="CHEBI:58178"/>
        <dbReference type="ChEBI" id="CHEBI:456216"/>
        <dbReference type="EC" id="2.7.1.67"/>
    </reaction>
</comment>
<proteinExistence type="inferred from homology"/>
<dbReference type="GO" id="GO:0005886">
    <property type="term" value="C:plasma membrane"/>
    <property type="evidence" value="ECO:0007669"/>
    <property type="project" value="UniProtKB-SubCell"/>
</dbReference>
<evidence type="ECO:0000256" key="8">
    <source>
        <dbReference type="SAM" id="MobiDB-lite"/>
    </source>
</evidence>
<feature type="compositionally biased region" description="Low complexity" evidence="8">
    <location>
        <begin position="721"/>
        <end position="730"/>
    </location>
</feature>
<protein>
    <recommendedName>
        <fullName evidence="7">Phosphatidylinositol 4-kinase</fullName>
        <ecNumber evidence="7">2.7.1.67</ecNumber>
    </recommendedName>
</protein>
<evidence type="ECO:0000256" key="7">
    <source>
        <dbReference type="RuleBase" id="RU367084"/>
    </source>
</evidence>
<sequence>MWMKKSGSAATIDMFKSRLETTYTHQSYSRLQQDDGDDDFDAEDWSDLSQHPNSILVTNTAYVAEDGSNNNKLNDIDVESTTVVLPQPFKNNNSAPSNSLTPHATTTPTTTTVAAADNNHQSSPSFLPNDSLAKLPQATRAYFHNKWLPTKATTATLTNLPLTIIADIQQGNIPSHADPTLSELDHRGWTIAHRRLYRIRKQKKKNKKNKKKTQGYGTGGDTTDDDGGHDSYSTSLYPSNQLSASIFIKTEYDTGSNQLAMDDTKVKAGHTRVIYQGSSGSYFCRDPDNTIVGVFKPKNEEPYGHLNPKWTKWFHRHLFPCFFGRSCLIPNLGYISEAAASLVDRQLGTCIVPTTHLDNFSSPSFHYDYLDRRRYWRHDHPLPLKIGSFQCFLHGYRDANVFLRDHPWPADSASLVRFGTTGGGSIGWNTCLGHLDNDTDNDDNGAKVADITNKGGYQPIASTGTYTAIDMTNASNSSSSADDDDSETLRPKPTFTQKTAFQWTSQLQYQFKKEFEHLVILDYLIRNTDRGLDNWMIRYCEGNAHADGHSKAGTIIDDHHHRPTSSSCSRKNTTPHLHIAAIDNGLAFPSKHPDEWRSYPYGWLALPNNLVAQPFSPETRRRFLPVLSDPVWWHTTVKQLRQLFQVDSDFNERMFQRQMAVFRGQGYNLVRALKDPNAGPVDLVAMERVLVNQEELFIEYDEKALEERQQHPRYQQPITPSPSSSCSPSSHVATRRQEEPDDQKKRTRRLRPKRSTSFHAMDSSLAEAAGNKRLPWKDRMRKRFSVDLGRRRQKRGNDGGGDDSSSSSDDDEATRKRVLFVMETVKLVKSKMPYFSCC</sequence>
<keyword evidence="2 7" id="KW-0808">Transferase</keyword>